<keyword evidence="5" id="KW-1185">Reference proteome</keyword>
<dbReference type="InterPro" id="IPR016181">
    <property type="entry name" value="Acyl_CoA_acyltransferase"/>
</dbReference>
<dbReference type="PANTHER" id="PTHR43420:SF44">
    <property type="entry name" value="ACETYLTRANSFERASE YPEA"/>
    <property type="match status" value="1"/>
</dbReference>
<dbReference type="PANTHER" id="PTHR43420">
    <property type="entry name" value="ACETYLTRANSFERASE"/>
    <property type="match status" value="1"/>
</dbReference>
<dbReference type="SUPFAM" id="SSF55729">
    <property type="entry name" value="Acyl-CoA N-acyltransferases (Nat)"/>
    <property type="match status" value="1"/>
</dbReference>
<comment type="caution">
    <text evidence="4">The sequence shown here is derived from an EMBL/GenBank/DDBJ whole genome shotgun (WGS) entry which is preliminary data.</text>
</comment>
<dbReference type="InterPro" id="IPR050680">
    <property type="entry name" value="YpeA/RimI_acetyltransf"/>
</dbReference>
<proteinExistence type="predicted"/>
<feature type="domain" description="N-acetyltransferase" evidence="3">
    <location>
        <begin position="31"/>
        <end position="199"/>
    </location>
</feature>
<protein>
    <submittedName>
        <fullName evidence="4">GNAT family N-acetyltransferase</fullName>
    </submittedName>
</protein>
<organism evidence="4 5">
    <name type="scientific">Adlercreutzia faecimuris</name>
    <dbReference type="NCBI Taxonomy" id="2897341"/>
    <lineage>
        <taxon>Bacteria</taxon>
        <taxon>Bacillati</taxon>
        <taxon>Actinomycetota</taxon>
        <taxon>Coriobacteriia</taxon>
        <taxon>Eggerthellales</taxon>
        <taxon>Eggerthellaceae</taxon>
        <taxon>Adlercreutzia</taxon>
    </lineage>
</organism>
<gene>
    <name evidence="4" type="ORF">LPT13_10115</name>
</gene>
<dbReference type="InterPro" id="IPR000182">
    <property type="entry name" value="GNAT_dom"/>
</dbReference>
<dbReference type="Pfam" id="PF00583">
    <property type="entry name" value="Acetyltransf_1"/>
    <property type="match status" value="1"/>
</dbReference>
<dbReference type="EMBL" id="JAJMLW010000003">
    <property type="protein sequence ID" value="MCI2242699.1"/>
    <property type="molecule type" value="Genomic_DNA"/>
</dbReference>
<dbReference type="RefSeq" id="WP_242166179.1">
    <property type="nucleotide sequence ID" value="NZ_JAJMLW010000003.1"/>
</dbReference>
<dbReference type="PROSITE" id="PS51186">
    <property type="entry name" value="GNAT"/>
    <property type="match status" value="1"/>
</dbReference>
<dbReference type="Gene3D" id="3.40.630.30">
    <property type="match status" value="1"/>
</dbReference>
<evidence type="ECO:0000256" key="2">
    <source>
        <dbReference type="ARBA" id="ARBA00023315"/>
    </source>
</evidence>
<accession>A0ABS9WIJ5</accession>
<name>A0ABS9WIJ5_9ACTN</name>
<dbReference type="CDD" id="cd04301">
    <property type="entry name" value="NAT_SF"/>
    <property type="match status" value="1"/>
</dbReference>
<reference evidence="4" key="1">
    <citation type="submission" date="2021-11" db="EMBL/GenBank/DDBJ databases">
        <title>A Novel Adlercreutzia Species, isolated from a Allomyrina dichotoma larva feces.</title>
        <authorList>
            <person name="Suh M.K."/>
        </authorList>
    </citation>
    <scope>NUCLEOTIDE SEQUENCE</scope>
    <source>
        <strain evidence="4">JBNU-10</strain>
    </source>
</reference>
<keyword evidence="2" id="KW-0012">Acyltransferase</keyword>
<sequence>MPERHPADPAFAIAPADAAALGPAGTDALVDELMALYAAAQEAAAGTDNDPRWAMGVHPSRAMLADAIAGGGLIAAREGGRAERLAGALILNGECAPGYEAVPWGVDAIAGEVAVVHLLAVRPDLRGRGLMRALMGAAAQAARARGCRVIRLDTLVGNVGAQRAYERLGLACRGAHRLAYDANYDNPAEPNFVLYEWEL</sequence>
<dbReference type="Proteomes" id="UP001430755">
    <property type="component" value="Unassembled WGS sequence"/>
</dbReference>
<evidence type="ECO:0000256" key="1">
    <source>
        <dbReference type="ARBA" id="ARBA00022679"/>
    </source>
</evidence>
<evidence type="ECO:0000313" key="4">
    <source>
        <dbReference type="EMBL" id="MCI2242699.1"/>
    </source>
</evidence>
<keyword evidence="1" id="KW-0808">Transferase</keyword>
<evidence type="ECO:0000259" key="3">
    <source>
        <dbReference type="PROSITE" id="PS51186"/>
    </source>
</evidence>
<evidence type="ECO:0000313" key="5">
    <source>
        <dbReference type="Proteomes" id="UP001430755"/>
    </source>
</evidence>